<evidence type="ECO:0000313" key="1">
    <source>
        <dbReference type="EMBL" id="MWB95446.1"/>
    </source>
</evidence>
<gene>
    <name evidence="1" type="ORF">GON26_13835</name>
</gene>
<protein>
    <submittedName>
        <fullName evidence="1">Uncharacterized protein</fullName>
    </submittedName>
</protein>
<organism evidence="1 2">
    <name type="scientific">Flavobacterium hydrocarbonoxydans</name>
    <dbReference type="NCBI Taxonomy" id="2683249"/>
    <lineage>
        <taxon>Bacteria</taxon>
        <taxon>Pseudomonadati</taxon>
        <taxon>Bacteroidota</taxon>
        <taxon>Flavobacteriia</taxon>
        <taxon>Flavobacteriales</taxon>
        <taxon>Flavobacteriaceae</taxon>
        <taxon>Flavobacterium</taxon>
    </lineage>
</organism>
<keyword evidence="2" id="KW-1185">Reference proteome</keyword>
<dbReference type="AlphaFoldDB" id="A0A6I4NM32"/>
<dbReference type="RefSeq" id="WP_160375369.1">
    <property type="nucleotide sequence ID" value="NZ_WSTB01000007.1"/>
</dbReference>
<accession>A0A6I4NM32</accession>
<sequence length="192" mass="23245">MRIKKITLIIFTMIISLMCSSHKKNIIFTDDFNFIQIYEELKISKTIKLVRFQEDDYFSAHLYKCKTSFYKDIIKKRTYYLHENKAINNIIVTEYLFKDSVAANQSFNIVNEYVTFLRNLERKDYSKKCYEIWDEQPYFVTQMQNHIYIYTILDDLKFDKNNNSIETIINNSKEILLDDLYNEFDSKCKILD</sequence>
<proteinExistence type="predicted"/>
<dbReference type="EMBL" id="WSTB01000007">
    <property type="protein sequence ID" value="MWB95446.1"/>
    <property type="molecule type" value="Genomic_DNA"/>
</dbReference>
<dbReference type="Proteomes" id="UP000471501">
    <property type="component" value="Unassembled WGS sequence"/>
</dbReference>
<comment type="caution">
    <text evidence="1">The sequence shown here is derived from an EMBL/GenBank/DDBJ whole genome shotgun (WGS) entry which is preliminary data.</text>
</comment>
<name>A0A6I4NM32_9FLAO</name>
<reference evidence="1 2" key="1">
    <citation type="submission" date="2019-12" db="EMBL/GenBank/DDBJ databases">
        <authorList>
            <person name="Kim Y.S."/>
        </authorList>
    </citation>
    <scope>NUCLEOTIDE SEQUENCE [LARGE SCALE GENOMIC DNA]</scope>
    <source>
        <strain evidence="1 2">GA093</strain>
    </source>
</reference>
<evidence type="ECO:0000313" key="2">
    <source>
        <dbReference type="Proteomes" id="UP000471501"/>
    </source>
</evidence>